<organism evidence="2">
    <name type="scientific">Billgrantia gudaonensis</name>
    <dbReference type="NCBI Taxonomy" id="376427"/>
    <lineage>
        <taxon>Bacteria</taxon>
        <taxon>Pseudomonadati</taxon>
        <taxon>Pseudomonadota</taxon>
        <taxon>Gammaproteobacteria</taxon>
        <taxon>Oceanospirillales</taxon>
        <taxon>Halomonadaceae</taxon>
        <taxon>Billgrantia</taxon>
    </lineage>
</organism>
<feature type="region of interest" description="Disordered" evidence="1">
    <location>
        <begin position="1"/>
        <end position="66"/>
    </location>
</feature>
<evidence type="ECO:0000313" key="2">
    <source>
        <dbReference type="EMBL" id="RUA22063.1"/>
    </source>
</evidence>
<dbReference type="EMBL" id="RXHI01000025">
    <property type="protein sequence ID" value="RUA22063.1"/>
    <property type="molecule type" value="Genomic_DNA"/>
</dbReference>
<proteinExistence type="predicted"/>
<evidence type="ECO:0000256" key="1">
    <source>
        <dbReference type="SAM" id="MobiDB-lite"/>
    </source>
</evidence>
<gene>
    <name evidence="2" type="ORF">DSL92_08010</name>
</gene>
<feature type="compositionally biased region" description="Polar residues" evidence="1">
    <location>
        <begin position="42"/>
        <end position="61"/>
    </location>
</feature>
<sequence length="102" mass="11156">MPQILDRQCTNRWSASKRSRQNSTPAPGSRTDPAAPRRPMPSSITESPVATSARSKGQSASLAPAGRRLTSLMQELNREANTLFQVGRRLLRAELSAPDRAK</sequence>
<comment type="caution">
    <text evidence="2">The sequence shown here is derived from an EMBL/GenBank/DDBJ whole genome shotgun (WGS) entry which is preliminary data.</text>
</comment>
<protein>
    <submittedName>
        <fullName evidence="2">DUF1732 domain-containing protein</fullName>
    </submittedName>
</protein>
<reference evidence="2" key="1">
    <citation type="submission" date="2018-12" db="EMBL/GenBank/DDBJ databases">
        <authorList>
            <person name="Jadhav K."/>
            <person name="Kushwaha B."/>
            <person name="Jadhav I."/>
        </authorList>
    </citation>
    <scope>NUCLEOTIDE SEQUENCE [LARGE SCALE GENOMIC DNA]</scope>
    <source>
        <strain evidence="2">SBS 10</strain>
    </source>
</reference>
<name>A0A432JGS9_9GAMM</name>
<dbReference type="AlphaFoldDB" id="A0A432JGS9"/>
<accession>A0A432JGS9</accession>